<proteinExistence type="predicted"/>
<dbReference type="Proteomes" id="UP001213042">
    <property type="component" value="Unassembled WGS sequence"/>
</dbReference>
<protein>
    <recommendedName>
        <fullName evidence="3">Major tail protein</fullName>
    </recommendedName>
</protein>
<dbReference type="RefSeq" id="WP_195221741.1">
    <property type="nucleotide sequence ID" value="NZ_JADMWL010000028.1"/>
</dbReference>
<evidence type="ECO:0000313" key="1">
    <source>
        <dbReference type="EMBL" id="MDB8751305.1"/>
    </source>
</evidence>
<comment type="caution">
    <text evidence="1">The sequence shown here is derived from an EMBL/GenBank/DDBJ whole genome shotgun (WGS) entry which is preliminary data.</text>
</comment>
<name>A0AAW6EDR9_9FIRM</name>
<gene>
    <name evidence="1" type="ORF">PNW00_12730</name>
</gene>
<reference evidence="1" key="1">
    <citation type="submission" date="2023-01" db="EMBL/GenBank/DDBJ databases">
        <title>Human gut microbiome strain richness.</title>
        <authorList>
            <person name="Chen-Liaw A."/>
        </authorList>
    </citation>
    <scope>NUCLEOTIDE SEQUENCE</scope>
    <source>
        <strain evidence="1">D43st1_D9_D43t1_170807</strain>
    </source>
</reference>
<sequence>MKGSIKAVGYGPIKEASDVSGSINITYTSCNYLETKLSGSRQVSLDPKSSSKEIWADGVVAYAGQTNQGYEGSIITLDLCDDLEKDWYGNVIDAVSNTLVETAKTGETPKFGLFVQYESTSEAEGYTEVFPYCYTTDRPKFLVKTEEESGMDYEYTEHKIACKPSPAETTVDGKKVHIARFRIKGNEKLTKFPEYTYTPGK</sequence>
<evidence type="ECO:0000313" key="2">
    <source>
        <dbReference type="Proteomes" id="UP001213042"/>
    </source>
</evidence>
<evidence type="ECO:0008006" key="3">
    <source>
        <dbReference type="Google" id="ProtNLM"/>
    </source>
</evidence>
<dbReference type="EMBL" id="JAQMLU010000029">
    <property type="protein sequence ID" value="MDB8751305.1"/>
    <property type="molecule type" value="Genomic_DNA"/>
</dbReference>
<dbReference type="AlphaFoldDB" id="A0AAW6EDR9"/>
<accession>A0AAW6EDR9</accession>
<organism evidence="1 2">
    <name type="scientific">Ruminococcus bicirculans</name>
    <name type="common">ex Wegman et al. 2014</name>
    <dbReference type="NCBI Taxonomy" id="1160721"/>
    <lineage>
        <taxon>Bacteria</taxon>
        <taxon>Bacillati</taxon>
        <taxon>Bacillota</taxon>
        <taxon>Clostridia</taxon>
        <taxon>Eubacteriales</taxon>
        <taxon>Oscillospiraceae</taxon>
        <taxon>Ruminococcus</taxon>
    </lineage>
</organism>